<evidence type="ECO:0000256" key="8">
    <source>
        <dbReference type="ARBA" id="ARBA00022833"/>
    </source>
</evidence>
<keyword evidence="7 12" id="KW-0863">Zinc-finger</keyword>
<dbReference type="GO" id="GO:0008270">
    <property type="term" value="F:zinc ion binding"/>
    <property type="evidence" value="ECO:0007669"/>
    <property type="project" value="UniProtKB-KW"/>
</dbReference>
<organism evidence="15 16">
    <name type="scientific">Trichobilharzia regenti</name>
    <name type="common">Nasal bird schistosome</name>
    <dbReference type="NCBI Taxonomy" id="157069"/>
    <lineage>
        <taxon>Eukaryota</taxon>
        <taxon>Metazoa</taxon>
        <taxon>Spiralia</taxon>
        <taxon>Lophotrochozoa</taxon>
        <taxon>Platyhelminthes</taxon>
        <taxon>Trematoda</taxon>
        <taxon>Digenea</taxon>
        <taxon>Strigeidida</taxon>
        <taxon>Schistosomatoidea</taxon>
        <taxon>Schistosomatidae</taxon>
        <taxon>Trichobilharzia</taxon>
    </lineage>
</organism>
<evidence type="ECO:0000256" key="6">
    <source>
        <dbReference type="ARBA" id="ARBA00022723"/>
    </source>
</evidence>
<evidence type="ECO:0000256" key="5">
    <source>
        <dbReference type="ARBA" id="ARBA00022694"/>
    </source>
</evidence>
<keyword evidence="8 12" id="KW-0862">Zinc</keyword>
<keyword evidence="4 12" id="KW-0949">S-adenosyl-L-methionine</keyword>
<dbReference type="Proteomes" id="UP000050795">
    <property type="component" value="Unassembled WGS sequence"/>
</dbReference>
<comment type="function">
    <text evidence="12">tRNA methylase which 2'-O-methylates cytidine(4) in tRNA(Pro) and tRNA(Gly)(GCC), and adenosine(4) in tRNA(His).</text>
</comment>
<evidence type="ECO:0000256" key="10">
    <source>
        <dbReference type="ARBA" id="ARBA00048635"/>
    </source>
</evidence>
<dbReference type="AlphaFoldDB" id="A0AA85IPJ5"/>
<evidence type="ECO:0000256" key="13">
    <source>
        <dbReference type="SAM" id="MobiDB-lite"/>
    </source>
</evidence>
<dbReference type="GO" id="GO:0030488">
    <property type="term" value="P:tRNA methylation"/>
    <property type="evidence" value="ECO:0007669"/>
    <property type="project" value="InterPro"/>
</dbReference>
<dbReference type="PANTHER" id="PTHR12998:SF0">
    <property type="entry name" value="TRNA:M(4)X MODIFICATION ENZYME TRM13 HOMOLOG"/>
    <property type="match status" value="1"/>
</dbReference>
<protein>
    <recommendedName>
        <fullName evidence="12">tRNA:m(4)X modification enzyme TRM13</fullName>
        <ecNumber evidence="12">2.1.1.225</ecNumber>
    </recommendedName>
</protein>
<dbReference type="InterPro" id="IPR022776">
    <property type="entry name" value="TRM13/UPF0224_CHHC_Znf_dom"/>
</dbReference>
<proteinExistence type="inferred from homology"/>
<sequence length="460" mass="51652">MASDRCGYFIKSKQRYCRQQLFQGSNYCFTHTSETSTDKVACPLDPKHFVNRSNLEEHLKKCNASRKVEATYEVRGINSGGLGPCAPVSTVTLASASASAVLKLIVRLEKLNAELNLIGQVNDLSDGDIHPLTDNTLSDKGNNEVDNNNSLDEDNFRVDPQTVVRGSMRHVYQNGCLIRVLEKEGLLSTNSLYIEFGAGRAGLSHWINNCLASTELGRRCYDHYPGVWPVKAPETNFLVVELCSIRDKMDRRQRGEGNFTRLRINIADLDLTRVQLIQENKRPVIAVAKHLCGDATDLSLRCLKNGENIIDLSGIMFAVCCHHKCSWNETAGRYWLEQVANITCDEFSLITSLASWAVCGFQRKSPHCLDACTDNTNVRCKEALQSGNEDECLTVLRSLDVNYKMRIGKISKHLIDWGRLMYIKHELKFPDDHFVSYAKSEVTPENIVICASRLTKSCCD</sequence>
<dbReference type="PROSITE" id="PS51800">
    <property type="entry name" value="ZF_CHHC_U11_48K"/>
    <property type="match status" value="1"/>
</dbReference>
<keyword evidence="6 12" id="KW-0479">Metal-binding</keyword>
<feature type="region of interest" description="Disordered" evidence="13">
    <location>
        <begin position="135"/>
        <end position="154"/>
    </location>
</feature>
<evidence type="ECO:0000256" key="3">
    <source>
        <dbReference type="ARBA" id="ARBA00022679"/>
    </source>
</evidence>
<comment type="catalytic activity">
    <reaction evidence="10 12">
        <text>cytidine(4) in tRNA(Gly)(GCC) + S-adenosyl-L-methionine = 2'-O-methylcytidine(4) in tRNA(Gly)(GCC) + S-adenosyl-L-homocysteine + H(+)</text>
        <dbReference type="Rhea" id="RHEA:43192"/>
        <dbReference type="Rhea" id="RHEA-COMP:10399"/>
        <dbReference type="Rhea" id="RHEA-COMP:10400"/>
        <dbReference type="ChEBI" id="CHEBI:15378"/>
        <dbReference type="ChEBI" id="CHEBI:57856"/>
        <dbReference type="ChEBI" id="CHEBI:59789"/>
        <dbReference type="ChEBI" id="CHEBI:74495"/>
        <dbReference type="ChEBI" id="CHEBI:82748"/>
        <dbReference type="EC" id="2.1.1.225"/>
    </reaction>
</comment>
<dbReference type="GO" id="GO:0106050">
    <property type="term" value="F:tRNA 2'-O-methyltransferase activity"/>
    <property type="evidence" value="ECO:0007669"/>
    <property type="project" value="UniProtKB-UniRule"/>
</dbReference>
<comment type="similarity">
    <text evidence="1 12">Belongs to the methyltransferase TRM13 family.</text>
</comment>
<dbReference type="Pfam" id="PF11722">
    <property type="entry name" value="zf-TRM13_CCCH"/>
    <property type="match status" value="1"/>
</dbReference>
<keyword evidence="15" id="KW-1185">Reference proteome</keyword>
<keyword evidence="2 12" id="KW-0489">Methyltransferase</keyword>
<feature type="domain" description="CHHC U11-48K-type" evidence="14">
    <location>
        <begin position="39"/>
        <end position="66"/>
    </location>
</feature>
<evidence type="ECO:0000256" key="9">
    <source>
        <dbReference type="ARBA" id="ARBA00048165"/>
    </source>
</evidence>
<dbReference type="Pfam" id="PF05253">
    <property type="entry name" value="zf-U11-48K"/>
    <property type="match status" value="1"/>
</dbReference>
<dbReference type="InterPro" id="IPR007871">
    <property type="entry name" value="Methyltransferase_TRM13"/>
</dbReference>
<evidence type="ECO:0000313" key="15">
    <source>
        <dbReference type="Proteomes" id="UP000050795"/>
    </source>
</evidence>
<name>A0AA85IPJ5_TRIRE</name>
<accession>A0AA85IPJ5</accession>
<dbReference type="WBParaSite" id="TREG1_102050.1">
    <property type="protein sequence ID" value="TREG1_102050.1"/>
    <property type="gene ID" value="TREG1_102050"/>
</dbReference>
<reference evidence="15" key="1">
    <citation type="submission" date="2022-06" db="EMBL/GenBank/DDBJ databases">
        <authorList>
            <person name="Berger JAMES D."/>
            <person name="Berger JAMES D."/>
        </authorList>
    </citation>
    <scope>NUCLEOTIDE SEQUENCE [LARGE SCALE GENOMIC DNA]</scope>
</reference>
<keyword evidence="3 12" id="KW-0808">Transferase</keyword>
<evidence type="ECO:0000256" key="2">
    <source>
        <dbReference type="ARBA" id="ARBA00022603"/>
    </source>
</evidence>
<keyword evidence="5 12" id="KW-0819">tRNA processing</keyword>
<dbReference type="EC" id="2.1.1.225" evidence="12"/>
<comment type="catalytic activity">
    <reaction evidence="11 12">
        <text>adenosine(4) in tRNA(His) + S-adenosyl-L-methionine = 2'-O-methyladenosine(4) in tRNA(His) + S-adenosyl-L-homocysteine + H(+)</text>
        <dbReference type="Rhea" id="RHEA:43196"/>
        <dbReference type="Rhea" id="RHEA-COMP:10401"/>
        <dbReference type="Rhea" id="RHEA-COMP:10402"/>
        <dbReference type="ChEBI" id="CHEBI:15378"/>
        <dbReference type="ChEBI" id="CHEBI:57856"/>
        <dbReference type="ChEBI" id="CHEBI:59789"/>
        <dbReference type="ChEBI" id="CHEBI:74411"/>
        <dbReference type="ChEBI" id="CHEBI:74477"/>
        <dbReference type="EC" id="2.1.1.225"/>
    </reaction>
</comment>
<comment type="catalytic activity">
    <reaction evidence="9 12">
        <text>cytidine(4) in tRNA(Pro) + S-adenosyl-L-methionine = 2'-O-methylcytidine(4) in tRNA(Pro) + S-adenosyl-L-homocysteine + H(+)</text>
        <dbReference type="Rhea" id="RHEA:32767"/>
        <dbReference type="Rhea" id="RHEA-COMP:10397"/>
        <dbReference type="Rhea" id="RHEA-COMP:10398"/>
        <dbReference type="ChEBI" id="CHEBI:15378"/>
        <dbReference type="ChEBI" id="CHEBI:57856"/>
        <dbReference type="ChEBI" id="CHEBI:59789"/>
        <dbReference type="ChEBI" id="CHEBI:74495"/>
        <dbReference type="ChEBI" id="CHEBI:82748"/>
        <dbReference type="EC" id="2.1.1.225"/>
    </reaction>
</comment>
<dbReference type="InterPro" id="IPR039044">
    <property type="entry name" value="Trm13"/>
</dbReference>
<feature type="compositionally biased region" description="Polar residues" evidence="13">
    <location>
        <begin position="135"/>
        <end position="150"/>
    </location>
</feature>
<evidence type="ECO:0000256" key="7">
    <source>
        <dbReference type="ARBA" id="ARBA00022771"/>
    </source>
</evidence>
<evidence type="ECO:0000256" key="11">
    <source>
        <dbReference type="ARBA" id="ARBA00049393"/>
    </source>
</evidence>
<dbReference type="PANTHER" id="PTHR12998">
    <property type="entry name" value="TRNA:M(4)X MODIFICATION ENZYME TRM13 HOMOLOG"/>
    <property type="match status" value="1"/>
</dbReference>
<evidence type="ECO:0000256" key="1">
    <source>
        <dbReference type="ARBA" id="ARBA00005265"/>
    </source>
</evidence>
<evidence type="ECO:0000259" key="14">
    <source>
        <dbReference type="PROSITE" id="PS51800"/>
    </source>
</evidence>
<dbReference type="Pfam" id="PF05206">
    <property type="entry name" value="TRM13"/>
    <property type="match status" value="1"/>
</dbReference>
<dbReference type="InterPro" id="IPR021721">
    <property type="entry name" value="Znf_CCCH-type_TRM13"/>
</dbReference>
<evidence type="ECO:0000256" key="12">
    <source>
        <dbReference type="RuleBase" id="RU367103"/>
    </source>
</evidence>
<evidence type="ECO:0000256" key="4">
    <source>
        <dbReference type="ARBA" id="ARBA00022691"/>
    </source>
</evidence>
<reference evidence="16" key="2">
    <citation type="submission" date="2023-11" db="UniProtKB">
        <authorList>
            <consortium name="WormBaseParasite"/>
        </authorList>
    </citation>
    <scope>IDENTIFICATION</scope>
</reference>
<evidence type="ECO:0000313" key="16">
    <source>
        <dbReference type="WBParaSite" id="TREG1_102050.1"/>
    </source>
</evidence>